<evidence type="ECO:0000256" key="1">
    <source>
        <dbReference type="SAM" id="SignalP"/>
    </source>
</evidence>
<evidence type="ECO:0000313" key="4">
    <source>
        <dbReference type="Proteomes" id="UP000216189"/>
    </source>
</evidence>
<dbReference type="Gene3D" id="3.10.50.40">
    <property type="match status" value="1"/>
</dbReference>
<dbReference type="GeneID" id="72479377"/>
<sequence>MKKLTLILACLIGVFVLNSCSDTETYAEQKEKERDCINNYIADQGIKVISESQFLEQDTTTNLDNNEYVLFETTGVYMQIIRRGCGKMIQSGETTNVLCRFSEWNLMEDTLQATNNVMYYSPTPDIMSVTNTSGTFSASFDANSSVMYSYYGSTSVPSGWLVPLKYIKVGRVEKEGDEIAKVRLIVPHSQGQQYASANVYPCLYEITYERQN</sequence>
<keyword evidence="1" id="KW-0732">Signal</keyword>
<dbReference type="RefSeq" id="WP_006281237.1">
    <property type="nucleotide sequence ID" value="NZ_BPTR01000001.1"/>
</dbReference>
<protein>
    <submittedName>
        <fullName evidence="2">DUF4827 domain-containing protein</fullName>
    </submittedName>
</protein>
<proteinExistence type="predicted"/>
<feature type="signal peptide" evidence="1">
    <location>
        <begin position="1"/>
        <end position="21"/>
    </location>
</feature>
<dbReference type="Pfam" id="PF16109">
    <property type="entry name" value="DUF4827"/>
    <property type="match status" value="1"/>
</dbReference>
<dbReference type="GO" id="GO:0003755">
    <property type="term" value="F:peptidyl-prolyl cis-trans isomerase activity"/>
    <property type="evidence" value="ECO:0007669"/>
    <property type="project" value="InterPro"/>
</dbReference>
<accession>A0AA37HXG8</accession>
<gene>
    <name evidence="3" type="ORF">CIK91_04165</name>
    <name evidence="2" type="ORF">PRRU23_12590</name>
</gene>
<name>A0AA37HXG8_SEGBR</name>
<dbReference type="Proteomes" id="UP000216189">
    <property type="component" value="Unassembled WGS sequence"/>
</dbReference>
<keyword evidence="4" id="KW-1185">Reference proteome</keyword>
<dbReference type="InterPro" id="IPR032252">
    <property type="entry name" value="DUF4827"/>
</dbReference>
<evidence type="ECO:0000313" key="5">
    <source>
        <dbReference type="Proteomes" id="UP000887043"/>
    </source>
</evidence>
<dbReference type="Proteomes" id="UP000887043">
    <property type="component" value="Unassembled WGS sequence"/>
</dbReference>
<comment type="caution">
    <text evidence="2">The sequence shown here is derived from an EMBL/GenBank/DDBJ whole genome shotgun (WGS) entry which is preliminary data.</text>
</comment>
<reference evidence="2" key="2">
    <citation type="submission" date="2021-08" db="EMBL/GenBank/DDBJ databases">
        <title>Prevotella lacticifex sp. nov., isolated from rumen of cow.</title>
        <authorList>
            <person name="Shinkai T."/>
            <person name="Ikeyama N."/>
            <person name="Kumagai M."/>
            <person name="Ohmori H."/>
            <person name="Sakamoto M."/>
            <person name="Ohkuma M."/>
            <person name="Mitsumori M."/>
        </authorList>
    </citation>
    <scope>NUCLEOTIDE SEQUENCE</scope>
    <source>
        <strain evidence="2">DSM 11371</strain>
    </source>
</reference>
<evidence type="ECO:0000313" key="3">
    <source>
        <dbReference type="EMBL" id="OYP56209.1"/>
    </source>
</evidence>
<feature type="chain" id="PRO_5041233526" evidence="1">
    <location>
        <begin position="22"/>
        <end position="212"/>
    </location>
</feature>
<dbReference type="AlphaFoldDB" id="A0AA37HXG8"/>
<evidence type="ECO:0000313" key="2">
    <source>
        <dbReference type="EMBL" id="GJG27559.1"/>
    </source>
</evidence>
<reference evidence="3 4" key="1">
    <citation type="submission" date="2017-08" db="EMBL/GenBank/DDBJ databases">
        <title>Comparative genomics of non-oral Prevotella species.</title>
        <authorList>
            <person name="Accetto T."/>
            <person name="Nograsek B."/>
            <person name="Avgustin G."/>
        </authorList>
    </citation>
    <scope>NUCLEOTIDE SEQUENCE [LARGE SCALE GENOMIC DNA]</scope>
    <source>
        <strain evidence="3 4">TC1-1</strain>
    </source>
</reference>
<dbReference type="EMBL" id="NPJF01000024">
    <property type="protein sequence ID" value="OYP56209.1"/>
    <property type="molecule type" value="Genomic_DNA"/>
</dbReference>
<dbReference type="InterPro" id="IPR046357">
    <property type="entry name" value="PPIase_dom_sf"/>
</dbReference>
<organism evidence="2 5">
    <name type="scientific">Segatella bryantii</name>
    <name type="common">Prevotella bryantii</name>
    <dbReference type="NCBI Taxonomy" id="77095"/>
    <lineage>
        <taxon>Bacteria</taxon>
        <taxon>Pseudomonadati</taxon>
        <taxon>Bacteroidota</taxon>
        <taxon>Bacteroidia</taxon>
        <taxon>Bacteroidales</taxon>
        <taxon>Prevotellaceae</taxon>
        <taxon>Segatella</taxon>
    </lineage>
</organism>
<dbReference type="EMBL" id="BPTR01000001">
    <property type="protein sequence ID" value="GJG27559.1"/>
    <property type="molecule type" value="Genomic_DNA"/>
</dbReference>